<feature type="domain" description="Cytochrome b/b6 N-terminal region profile" evidence="2">
    <location>
        <begin position="1"/>
        <end position="189"/>
    </location>
</feature>
<proteinExistence type="predicted"/>
<dbReference type="Gene3D" id="1.20.810.10">
    <property type="entry name" value="Cytochrome Bc1 Complex, Chain C"/>
    <property type="match status" value="1"/>
</dbReference>
<name>A0A3B1BGL8_9ZZZZ</name>
<evidence type="ECO:0000256" key="1">
    <source>
        <dbReference type="SAM" id="Phobius"/>
    </source>
</evidence>
<dbReference type="PROSITE" id="PS51002">
    <property type="entry name" value="CYTB_NTER"/>
    <property type="match status" value="1"/>
</dbReference>
<protein>
    <recommendedName>
        <fullName evidence="2">Cytochrome b/b6 N-terminal region profile domain-containing protein</fullName>
    </recommendedName>
</protein>
<dbReference type="AlphaFoldDB" id="A0A3B1BGL8"/>
<keyword evidence="1" id="KW-0472">Membrane</keyword>
<feature type="transmembrane region" description="Helical" evidence="1">
    <location>
        <begin position="65"/>
        <end position="83"/>
    </location>
</feature>
<reference evidence="3" key="1">
    <citation type="submission" date="2018-06" db="EMBL/GenBank/DDBJ databases">
        <authorList>
            <person name="Zhirakovskaya E."/>
        </authorList>
    </citation>
    <scope>NUCLEOTIDE SEQUENCE</scope>
</reference>
<dbReference type="SUPFAM" id="SSF81342">
    <property type="entry name" value="Transmembrane di-heme cytochromes"/>
    <property type="match status" value="1"/>
</dbReference>
<keyword evidence="1" id="KW-0812">Transmembrane</keyword>
<dbReference type="PANTHER" id="PTHR19271">
    <property type="entry name" value="CYTOCHROME B"/>
    <property type="match status" value="1"/>
</dbReference>
<feature type="transmembrane region" description="Helical" evidence="1">
    <location>
        <begin position="95"/>
        <end position="118"/>
    </location>
</feature>
<dbReference type="InterPro" id="IPR027387">
    <property type="entry name" value="Cytb/b6-like_sf"/>
</dbReference>
<dbReference type="PANTHER" id="PTHR19271:SF16">
    <property type="entry name" value="CYTOCHROME B"/>
    <property type="match status" value="1"/>
</dbReference>
<feature type="transmembrane region" description="Helical" evidence="1">
    <location>
        <begin position="157"/>
        <end position="177"/>
    </location>
</feature>
<feature type="transmembrane region" description="Helical" evidence="1">
    <location>
        <begin position="249"/>
        <end position="273"/>
    </location>
</feature>
<evidence type="ECO:0000259" key="2">
    <source>
        <dbReference type="PROSITE" id="PS51002"/>
    </source>
</evidence>
<dbReference type="Pfam" id="PF00033">
    <property type="entry name" value="Cytochrome_B"/>
    <property type="match status" value="1"/>
</dbReference>
<sequence>MMKIEQSHWKHYFGGLAILLILLQVLTGIFLALFYQPSLQEAYASLKYLYTDLTSIAWFRDVHRWTALFFFVAIVIHAVRSFMRLEFLNQSKRMLWLTGVLLLLPMLFFLVTGLILPWDWKAYWFMEMVPNYVATIPIIGPTMKGFLLEAFTLPRNFIAHIFILPLIFIILIDLHCFGKLRKKGFFRYIGKHALITAPFLAGVFVAAFYIQMPILDPEIIPMPLDGVNIPAPEWFFLILLLPFLHFDGVMAPFLGLYLPFILFLALAFLPYYLKRKDRVIDKADDGKTKGKSFGRMAISFISVTLVVSGLLGGLTWGTHQSPTLGCNSCHNVYLGNRMGVPPAAFQDRDVIPLLEDNAWMVRHWFNPQVVW</sequence>
<dbReference type="GO" id="GO:0009055">
    <property type="term" value="F:electron transfer activity"/>
    <property type="evidence" value="ECO:0007669"/>
    <property type="project" value="InterPro"/>
</dbReference>
<evidence type="ECO:0000313" key="3">
    <source>
        <dbReference type="EMBL" id="VAX11263.1"/>
    </source>
</evidence>
<dbReference type="InterPro" id="IPR005797">
    <property type="entry name" value="Cyt_b/b6_N"/>
</dbReference>
<feature type="transmembrane region" description="Helical" evidence="1">
    <location>
        <begin position="293"/>
        <end position="316"/>
    </location>
</feature>
<dbReference type="GO" id="GO:0016491">
    <property type="term" value="F:oxidoreductase activity"/>
    <property type="evidence" value="ECO:0007669"/>
    <property type="project" value="InterPro"/>
</dbReference>
<dbReference type="EMBL" id="UOFX01000083">
    <property type="protein sequence ID" value="VAX11263.1"/>
    <property type="molecule type" value="Genomic_DNA"/>
</dbReference>
<organism evidence="3">
    <name type="scientific">hydrothermal vent metagenome</name>
    <dbReference type="NCBI Taxonomy" id="652676"/>
    <lineage>
        <taxon>unclassified sequences</taxon>
        <taxon>metagenomes</taxon>
        <taxon>ecological metagenomes</taxon>
    </lineage>
</organism>
<accession>A0A3B1BGL8</accession>
<keyword evidence="1" id="KW-1133">Transmembrane helix</keyword>
<dbReference type="GO" id="GO:0022904">
    <property type="term" value="P:respiratory electron transport chain"/>
    <property type="evidence" value="ECO:0007669"/>
    <property type="project" value="InterPro"/>
</dbReference>
<gene>
    <name evidence="3" type="ORF">MNBD_GAMMA26-862</name>
</gene>
<feature type="transmembrane region" description="Helical" evidence="1">
    <location>
        <begin position="189"/>
        <end position="210"/>
    </location>
</feature>
<dbReference type="GO" id="GO:0016020">
    <property type="term" value="C:membrane"/>
    <property type="evidence" value="ECO:0007669"/>
    <property type="project" value="InterPro"/>
</dbReference>
<dbReference type="InterPro" id="IPR016174">
    <property type="entry name" value="Di-haem_cyt_TM"/>
</dbReference>
<feature type="transmembrane region" description="Helical" evidence="1">
    <location>
        <begin position="12"/>
        <end position="35"/>
    </location>
</feature>